<feature type="region of interest" description="Disordered" evidence="1">
    <location>
        <begin position="1"/>
        <end position="60"/>
    </location>
</feature>
<feature type="compositionally biased region" description="Polar residues" evidence="1">
    <location>
        <begin position="79"/>
        <end position="91"/>
    </location>
</feature>
<protein>
    <submittedName>
        <fullName evidence="2">Uncharacterized protein</fullName>
    </submittedName>
</protein>
<feature type="compositionally biased region" description="Basic residues" evidence="1">
    <location>
        <begin position="349"/>
        <end position="359"/>
    </location>
</feature>
<proteinExistence type="predicted"/>
<feature type="compositionally biased region" description="Polar residues" evidence="1">
    <location>
        <begin position="262"/>
        <end position="282"/>
    </location>
</feature>
<feature type="compositionally biased region" description="Low complexity" evidence="1">
    <location>
        <begin position="322"/>
        <end position="332"/>
    </location>
</feature>
<dbReference type="EMBL" id="BQXS01010860">
    <property type="protein sequence ID" value="GKT34741.1"/>
    <property type="molecule type" value="Genomic_DNA"/>
</dbReference>
<feature type="compositionally biased region" description="Basic and acidic residues" evidence="1">
    <location>
        <begin position="101"/>
        <end position="130"/>
    </location>
</feature>
<feature type="compositionally biased region" description="Basic and acidic residues" evidence="1">
    <location>
        <begin position="46"/>
        <end position="55"/>
    </location>
</feature>
<keyword evidence="3" id="KW-1185">Reference proteome</keyword>
<feature type="compositionally biased region" description="Low complexity" evidence="1">
    <location>
        <begin position="236"/>
        <end position="252"/>
    </location>
</feature>
<feature type="compositionally biased region" description="Basic residues" evidence="1">
    <location>
        <begin position="333"/>
        <end position="343"/>
    </location>
</feature>
<gene>
    <name evidence="2" type="ORF">ADUPG1_008037</name>
</gene>
<feature type="region of interest" description="Disordered" evidence="1">
    <location>
        <begin position="192"/>
        <end position="217"/>
    </location>
</feature>
<organism evidence="2 3">
    <name type="scientific">Aduncisulcus paluster</name>
    <dbReference type="NCBI Taxonomy" id="2918883"/>
    <lineage>
        <taxon>Eukaryota</taxon>
        <taxon>Metamonada</taxon>
        <taxon>Carpediemonas-like organisms</taxon>
        <taxon>Aduncisulcus</taxon>
    </lineage>
</organism>
<comment type="caution">
    <text evidence="2">The sequence shown here is derived from an EMBL/GenBank/DDBJ whole genome shotgun (WGS) entry which is preliminary data.</text>
</comment>
<name>A0ABQ5KRW4_9EUKA</name>
<evidence type="ECO:0000256" key="1">
    <source>
        <dbReference type="SAM" id="MobiDB-lite"/>
    </source>
</evidence>
<feature type="compositionally biased region" description="Basic and acidic residues" evidence="1">
    <location>
        <begin position="202"/>
        <end position="213"/>
    </location>
</feature>
<dbReference type="Proteomes" id="UP001057375">
    <property type="component" value="Unassembled WGS sequence"/>
</dbReference>
<feature type="non-terminal residue" evidence="2">
    <location>
        <position position="382"/>
    </location>
</feature>
<evidence type="ECO:0000313" key="3">
    <source>
        <dbReference type="Proteomes" id="UP001057375"/>
    </source>
</evidence>
<accession>A0ABQ5KRW4</accession>
<feature type="region of interest" description="Disordered" evidence="1">
    <location>
        <begin position="79"/>
        <end position="140"/>
    </location>
</feature>
<evidence type="ECO:0000313" key="2">
    <source>
        <dbReference type="EMBL" id="GKT34741.1"/>
    </source>
</evidence>
<feature type="region of interest" description="Disordered" evidence="1">
    <location>
        <begin position="229"/>
        <end position="359"/>
    </location>
</feature>
<reference evidence="2" key="1">
    <citation type="submission" date="2022-03" db="EMBL/GenBank/DDBJ databases">
        <title>Draft genome sequence of Aduncisulcus paluster, a free-living microaerophilic Fornicata.</title>
        <authorList>
            <person name="Yuyama I."/>
            <person name="Kume K."/>
            <person name="Tamura T."/>
            <person name="Inagaki Y."/>
            <person name="Hashimoto T."/>
        </authorList>
    </citation>
    <scope>NUCLEOTIDE SEQUENCE</scope>
    <source>
        <strain evidence="2">NY0171</strain>
    </source>
</reference>
<sequence length="382" mass="43844">MHPQPRKGKRDAHMSEKKTIGHYIPSLYINTQLKRKHRDKTSKSRTLGDDNEKDALPTLYSADMASSTVKMVKGTSVPTKSMYTLPSTKSSHQTKKHRVEHHSDVQKSHKTYEPRQEPRESRYKSRELQRKSSYRKRAVSSPAILHKPSVEYLIVLQRRIEQETRERDEQERQRIIANERREAEERKRLEREALKRHRARQRQIEHQKAEEMRRRHLQSLQSVSKDFGGAHTVIFPPSSDISGSKSGKSGPKTHISAGKAMLSSTLSHKPSQQHSSNTQSHYHTIHGVGGNQERDKKSKKEGHRGSGTSGSSSGGQHAQKNPSYSQPQYSYPSHRHQSHHHEKHATTRHEHRSSSHRKTTKLLEHHRAIAPIGIQGEPIEVV</sequence>
<feature type="compositionally biased region" description="Basic residues" evidence="1">
    <location>
        <begin position="1"/>
        <end position="10"/>
    </location>
</feature>